<proteinExistence type="predicted"/>
<dbReference type="PANTHER" id="PTHR31790">
    <property type="entry name" value="OS02G0783600 PROTEIN"/>
    <property type="match status" value="1"/>
</dbReference>
<comment type="caution">
    <text evidence="3">The sequence shown here is derived from an EMBL/GenBank/DDBJ whole genome shotgun (WGS) entry which is preliminary data.</text>
</comment>
<gene>
    <name evidence="3" type="ORF">V6N11_030735</name>
</gene>
<organism evidence="3 4">
    <name type="scientific">Hibiscus sabdariffa</name>
    <name type="common">roselle</name>
    <dbReference type="NCBI Taxonomy" id="183260"/>
    <lineage>
        <taxon>Eukaryota</taxon>
        <taxon>Viridiplantae</taxon>
        <taxon>Streptophyta</taxon>
        <taxon>Embryophyta</taxon>
        <taxon>Tracheophyta</taxon>
        <taxon>Spermatophyta</taxon>
        <taxon>Magnoliopsida</taxon>
        <taxon>eudicotyledons</taxon>
        <taxon>Gunneridae</taxon>
        <taxon>Pentapetalae</taxon>
        <taxon>rosids</taxon>
        <taxon>malvids</taxon>
        <taxon>Malvales</taxon>
        <taxon>Malvaceae</taxon>
        <taxon>Malvoideae</taxon>
        <taxon>Hibiscus</taxon>
    </lineage>
</organism>
<evidence type="ECO:0000256" key="1">
    <source>
        <dbReference type="SAM" id="MobiDB-lite"/>
    </source>
</evidence>
<evidence type="ECO:0000313" key="3">
    <source>
        <dbReference type="EMBL" id="KAK8973545.1"/>
    </source>
</evidence>
<dbReference type="Pfam" id="PF07734">
    <property type="entry name" value="FBA_1"/>
    <property type="match status" value="1"/>
</dbReference>
<sequence length="297" mass="33101">MSFANLATQIQAIMMDQVIWHRSAYEDLKFVPWNPLIQRYISLPPATRIEFMFYNVGFGFDSRTNDYKLVVVGVDKGDSWIQPYLFSLTENCWKRVTATPPTNYAHIGAGSWIAPFVSGAVHWLYQKRNTGEYSYAILGFDLSAEGNCRELRELWVMKEYGAVESWTKVLAFHGFQPGLCVPMVVGFRKDGQVLLQVHNVKMVSLNLNTQQMEASLSLNCQQFDLNGYSTAVGSLCVNSFVESLVLLDKAVHVRSYSDVNHPIDSSDPDESSGGESDVNHPIDSSDSDESSGVGGGE</sequence>
<dbReference type="InterPro" id="IPR052361">
    <property type="entry name" value="F-box_domain"/>
</dbReference>
<accession>A0ABR2NBY5</accession>
<dbReference type="InterPro" id="IPR006527">
    <property type="entry name" value="F-box-assoc_dom_typ1"/>
</dbReference>
<protein>
    <recommendedName>
        <fullName evidence="2">F-box associated beta-propeller type 1 domain-containing protein</fullName>
    </recommendedName>
</protein>
<dbReference type="EMBL" id="JBBPBN010000183">
    <property type="protein sequence ID" value="KAK8973545.1"/>
    <property type="molecule type" value="Genomic_DNA"/>
</dbReference>
<dbReference type="PANTHER" id="PTHR31790:SF609">
    <property type="entry name" value="F-BOX PROTEIN CPR30-LIKE"/>
    <property type="match status" value="1"/>
</dbReference>
<evidence type="ECO:0000259" key="2">
    <source>
        <dbReference type="Pfam" id="PF07734"/>
    </source>
</evidence>
<keyword evidence="4" id="KW-1185">Reference proteome</keyword>
<feature type="region of interest" description="Disordered" evidence="1">
    <location>
        <begin position="258"/>
        <end position="297"/>
    </location>
</feature>
<dbReference type="Proteomes" id="UP001396334">
    <property type="component" value="Unassembled WGS sequence"/>
</dbReference>
<evidence type="ECO:0000313" key="4">
    <source>
        <dbReference type="Proteomes" id="UP001396334"/>
    </source>
</evidence>
<name>A0ABR2NBY5_9ROSI</name>
<feature type="domain" description="F-box associated beta-propeller type 1" evidence="2">
    <location>
        <begin position="27"/>
        <end position="145"/>
    </location>
</feature>
<reference evidence="3 4" key="1">
    <citation type="journal article" date="2024" name="G3 (Bethesda)">
        <title>Genome assembly of Hibiscus sabdariffa L. provides insights into metabolisms of medicinal natural products.</title>
        <authorList>
            <person name="Kim T."/>
        </authorList>
    </citation>
    <scope>NUCLEOTIDE SEQUENCE [LARGE SCALE GENOMIC DNA]</scope>
    <source>
        <strain evidence="3">TK-2024</strain>
        <tissue evidence="3">Old leaves</tissue>
    </source>
</reference>